<dbReference type="NCBIfam" id="TIGR02385">
    <property type="entry name" value="RelE_StbE"/>
    <property type="match status" value="1"/>
</dbReference>
<evidence type="ECO:0000256" key="1">
    <source>
        <dbReference type="ARBA" id="ARBA00006226"/>
    </source>
</evidence>
<accession>E1YLE5</accession>
<sequence length="84" mass="10010">MYKITFSKDADKALRRMPRNVSQSIANKIKELANNPYEMRNVKKLTKHPGYRLRVGDWRIVYTINDNEFLIHVINVKTRGEIYK</sequence>
<proteinExistence type="inferred from homology"/>
<protein>
    <recommendedName>
        <fullName evidence="4">Addiction module toxin, RelE/StbE family</fullName>
    </recommendedName>
</protein>
<dbReference type="PANTHER" id="PTHR35601:SF1">
    <property type="entry name" value="TOXIN RELE"/>
    <property type="match status" value="1"/>
</dbReference>
<keyword evidence="2" id="KW-1277">Toxin-antitoxin system</keyword>
<reference evidence="3" key="1">
    <citation type="journal article" date="2011" name="Environ. Microbiol.">
        <title>Genomic insights into the metabolic potential of the polycyclic aromatic hydrocarbon degrading sulfate-reducing Deltaproteobacterium N47.</title>
        <authorList>
            <person name="Bergmann F."/>
            <person name="Selesi D."/>
            <person name="Weinmaier T."/>
            <person name="Tischler P."/>
            <person name="Rattei T."/>
            <person name="Meckenstock R.U."/>
        </authorList>
    </citation>
    <scope>NUCLEOTIDE SEQUENCE</scope>
</reference>
<dbReference type="SUPFAM" id="SSF143011">
    <property type="entry name" value="RelE-like"/>
    <property type="match status" value="1"/>
</dbReference>
<name>E1YLE5_9BACT</name>
<gene>
    <name evidence="3" type="ORF">N47_E44400</name>
</gene>
<dbReference type="AlphaFoldDB" id="E1YLE5"/>
<evidence type="ECO:0000313" key="3">
    <source>
        <dbReference type="EMBL" id="CBX30928.1"/>
    </source>
</evidence>
<dbReference type="InterPro" id="IPR007712">
    <property type="entry name" value="RelE/ParE_toxin"/>
</dbReference>
<organism evidence="3">
    <name type="scientific">uncultured Desulfobacterium sp</name>
    <dbReference type="NCBI Taxonomy" id="201089"/>
    <lineage>
        <taxon>Bacteria</taxon>
        <taxon>Pseudomonadati</taxon>
        <taxon>Thermodesulfobacteriota</taxon>
        <taxon>Desulfobacteria</taxon>
        <taxon>Desulfobacterales</taxon>
        <taxon>Desulfobacteriaceae</taxon>
        <taxon>Desulfobacterium</taxon>
        <taxon>environmental samples</taxon>
    </lineage>
</organism>
<comment type="similarity">
    <text evidence="1">Belongs to the RelE toxin family.</text>
</comment>
<evidence type="ECO:0000256" key="2">
    <source>
        <dbReference type="ARBA" id="ARBA00022649"/>
    </source>
</evidence>
<dbReference type="Gene3D" id="3.30.2310.20">
    <property type="entry name" value="RelE-like"/>
    <property type="match status" value="1"/>
</dbReference>
<dbReference type="InterPro" id="IPR035093">
    <property type="entry name" value="RelE/ParE_toxin_dom_sf"/>
</dbReference>
<dbReference type="Pfam" id="PF05016">
    <property type="entry name" value="ParE_toxin"/>
    <property type="match status" value="1"/>
</dbReference>
<dbReference type="PANTHER" id="PTHR35601">
    <property type="entry name" value="TOXIN RELE"/>
    <property type="match status" value="1"/>
</dbReference>
<evidence type="ECO:0008006" key="4">
    <source>
        <dbReference type="Google" id="ProtNLM"/>
    </source>
</evidence>
<dbReference type="EMBL" id="FR695877">
    <property type="protein sequence ID" value="CBX30928.1"/>
    <property type="molecule type" value="Genomic_DNA"/>
</dbReference>